<gene>
    <name evidence="1" type="ORF">P3W85_36895</name>
</gene>
<dbReference type="EMBL" id="JARJLM010000595">
    <property type="protein sequence ID" value="MDF3838471.1"/>
    <property type="molecule type" value="Genomic_DNA"/>
</dbReference>
<evidence type="ECO:0000313" key="1">
    <source>
        <dbReference type="EMBL" id="MDF3838471.1"/>
    </source>
</evidence>
<evidence type="ECO:0000313" key="2">
    <source>
        <dbReference type="Proteomes" id="UP001216674"/>
    </source>
</evidence>
<comment type="caution">
    <text evidence="1">The sequence shown here is derived from an EMBL/GenBank/DDBJ whole genome shotgun (WGS) entry which is preliminary data.</text>
</comment>
<sequence>MSHLQLSDVQSTNLHHLLAIRLGVERDAVATCRKFALDAELARQLQAASIDQIWTLVAALGDATLFLPREDFVALLNTPSPLIGALAAVQPPPPNTTNKA</sequence>
<protein>
    <submittedName>
        <fullName evidence="1">Uncharacterized protein</fullName>
    </submittedName>
</protein>
<organism evidence="1 2">
    <name type="scientific">Cupriavidus basilensis</name>
    <dbReference type="NCBI Taxonomy" id="68895"/>
    <lineage>
        <taxon>Bacteria</taxon>
        <taxon>Pseudomonadati</taxon>
        <taxon>Pseudomonadota</taxon>
        <taxon>Betaproteobacteria</taxon>
        <taxon>Burkholderiales</taxon>
        <taxon>Burkholderiaceae</taxon>
        <taxon>Cupriavidus</taxon>
    </lineage>
</organism>
<dbReference type="RefSeq" id="WP_276268426.1">
    <property type="nucleotide sequence ID" value="NZ_JARJLM010000595.1"/>
</dbReference>
<proteinExistence type="predicted"/>
<dbReference type="Proteomes" id="UP001216674">
    <property type="component" value="Unassembled WGS sequence"/>
</dbReference>
<reference evidence="1 2" key="1">
    <citation type="submission" date="2023-03" db="EMBL/GenBank/DDBJ databases">
        <title>Draft assemblies of triclosan tolerant bacteria isolated from returned activated sludge.</title>
        <authorList>
            <person name="Van Hamelsveld S."/>
        </authorList>
    </citation>
    <scope>NUCLEOTIDE SEQUENCE [LARGE SCALE GENOMIC DNA]</scope>
    <source>
        <strain evidence="1 2">GW210010_S58</strain>
    </source>
</reference>
<keyword evidence="2" id="KW-1185">Reference proteome</keyword>
<accession>A0ABT6B0R1</accession>
<name>A0ABT6B0R1_9BURK</name>